<dbReference type="OrthoDB" id="3401849at2"/>
<dbReference type="STRING" id="1193682.BJP25_17385"/>
<dbReference type="SUPFAM" id="SSF46785">
    <property type="entry name" value="Winged helix' DNA-binding domain"/>
    <property type="match status" value="1"/>
</dbReference>
<dbReference type="InterPro" id="IPR011991">
    <property type="entry name" value="ArsR-like_HTH"/>
</dbReference>
<evidence type="ECO:0000256" key="1">
    <source>
        <dbReference type="ARBA" id="ARBA00023015"/>
    </source>
</evidence>
<keyword evidence="3" id="KW-0804">Transcription</keyword>
<dbReference type="CDD" id="cd00090">
    <property type="entry name" value="HTH_ARSR"/>
    <property type="match status" value="1"/>
</dbReference>
<protein>
    <recommendedName>
        <fullName evidence="4">HTH arsR-type domain-containing protein</fullName>
    </recommendedName>
</protein>
<dbReference type="Gene3D" id="1.10.10.10">
    <property type="entry name" value="Winged helix-like DNA-binding domain superfamily/Winged helix DNA-binding domain"/>
    <property type="match status" value="1"/>
</dbReference>
<name>A0A1Q9LMI7_9PSEU</name>
<evidence type="ECO:0000256" key="3">
    <source>
        <dbReference type="ARBA" id="ARBA00023163"/>
    </source>
</evidence>
<sequence>MINSAAQDVAEALRAAGSPVRIEVLRRLARGAATVSELVADLGISQPLTSHHLGVLRSAGLVTASRSGRVVTYRIADGPLARSLAELVRQQVAD</sequence>
<keyword evidence="6" id="KW-1185">Reference proteome</keyword>
<keyword evidence="1" id="KW-0805">Transcription regulation</keyword>
<evidence type="ECO:0000313" key="5">
    <source>
        <dbReference type="EMBL" id="OLR93257.1"/>
    </source>
</evidence>
<dbReference type="PRINTS" id="PR00778">
    <property type="entry name" value="HTHARSR"/>
</dbReference>
<dbReference type="NCBIfam" id="NF033788">
    <property type="entry name" value="HTH_metalloreg"/>
    <property type="match status" value="1"/>
</dbReference>
<dbReference type="AlphaFoldDB" id="A0A1Q9LMI7"/>
<dbReference type="InterPro" id="IPR051081">
    <property type="entry name" value="HTH_MetalResp_TranReg"/>
</dbReference>
<dbReference type="GO" id="GO:0003677">
    <property type="term" value="F:DNA binding"/>
    <property type="evidence" value="ECO:0007669"/>
    <property type="project" value="UniProtKB-KW"/>
</dbReference>
<comment type="caution">
    <text evidence="5">The sequence shown here is derived from an EMBL/GenBank/DDBJ whole genome shotgun (WGS) entry which is preliminary data.</text>
</comment>
<dbReference type="PANTHER" id="PTHR33154:SF18">
    <property type="entry name" value="ARSENICAL RESISTANCE OPERON REPRESSOR"/>
    <property type="match status" value="1"/>
</dbReference>
<evidence type="ECO:0000313" key="6">
    <source>
        <dbReference type="Proteomes" id="UP000186040"/>
    </source>
</evidence>
<dbReference type="EMBL" id="MKQR01000011">
    <property type="protein sequence ID" value="OLR93257.1"/>
    <property type="molecule type" value="Genomic_DNA"/>
</dbReference>
<organism evidence="5 6">
    <name type="scientific">Actinokineospora bangkokensis</name>
    <dbReference type="NCBI Taxonomy" id="1193682"/>
    <lineage>
        <taxon>Bacteria</taxon>
        <taxon>Bacillati</taxon>
        <taxon>Actinomycetota</taxon>
        <taxon>Actinomycetes</taxon>
        <taxon>Pseudonocardiales</taxon>
        <taxon>Pseudonocardiaceae</taxon>
        <taxon>Actinokineospora</taxon>
    </lineage>
</organism>
<feature type="domain" description="HTH arsR-type" evidence="4">
    <location>
        <begin position="1"/>
        <end position="94"/>
    </location>
</feature>
<keyword evidence="2" id="KW-0238">DNA-binding</keyword>
<evidence type="ECO:0000259" key="4">
    <source>
        <dbReference type="PROSITE" id="PS50987"/>
    </source>
</evidence>
<dbReference type="InterPro" id="IPR036388">
    <property type="entry name" value="WH-like_DNA-bd_sf"/>
</dbReference>
<dbReference type="InterPro" id="IPR036390">
    <property type="entry name" value="WH_DNA-bd_sf"/>
</dbReference>
<accession>A0A1Q9LMI7</accession>
<dbReference type="SMART" id="SM00418">
    <property type="entry name" value="HTH_ARSR"/>
    <property type="match status" value="1"/>
</dbReference>
<dbReference type="Pfam" id="PF01022">
    <property type="entry name" value="HTH_5"/>
    <property type="match status" value="1"/>
</dbReference>
<dbReference type="GO" id="GO:0003700">
    <property type="term" value="F:DNA-binding transcription factor activity"/>
    <property type="evidence" value="ECO:0007669"/>
    <property type="project" value="InterPro"/>
</dbReference>
<dbReference type="RefSeq" id="WP_075974960.1">
    <property type="nucleotide sequence ID" value="NZ_MKQR01000011.1"/>
</dbReference>
<reference evidence="5 6" key="1">
    <citation type="submission" date="2016-10" db="EMBL/GenBank/DDBJ databases">
        <title>The Draft Genome Sequence of Actinokineospora bangkokensis 44EHWT reveals the biosynthetic pathway of antifungal compounds Thailandins with unusual extender unit butylmalonyl-CoA.</title>
        <authorList>
            <person name="Greule A."/>
            <person name="Intra B."/>
            <person name="Flemming S."/>
            <person name="Rommel M.G."/>
            <person name="Panbangred W."/>
            <person name="Bechthold A."/>
        </authorList>
    </citation>
    <scope>NUCLEOTIDE SEQUENCE [LARGE SCALE GENOMIC DNA]</scope>
    <source>
        <strain evidence="5 6">44EHW</strain>
    </source>
</reference>
<proteinExistence type="predicted"/>
<dbReference type="PROSITE" id="PS50987">
    <property type="entry name" value="HTH_ARSR_2"/>
    <property type="match status" value="1"/>
</dbReference>
<evidence type="ECO:0000256" key="2">
    <source>
        <dbReference type="ARBA" id="ARBA00023125"/>
    </source>
</evidence>
<gene>
    <name evidence="5" type="ORF">BJP25_17385</name>
</gene>
<dbReference type="InterPro" id="IPR001845">
    <property type="entry name" value="HTH_ArsR_DNA-bd_dom"/>
</dbReference>
<dbReference type="PANTHER" id="PTHR33154">
    <property type="entry name" value="TRANSCRIPTIONAL REGULATOR, ARSR FAMILY"/>
    <property type="match status" value="1"/>
</dbReference>
<dbReference type="Proteomes" id="UP000186040">
    <property type="component" value="Unassembled WGS sequence"/>
</dbReference>